<keyword evidence="2 3" id="KW-0040">ANK repeat</keyword>
<evidence type="ECO:0000259" key="4">
    <source>
        <dbReference type="Pfam" id="PF14420"/>
    </source>
</evidence>
<dbReference type="InterPro" id="IPR036770">
    <property type="entry name" value="Ankyrin_rpt-contain_sf"/>
</dbReference>
<dbReference type="AlphaFoldDB" id="A0A3D8QA59"/>
<accession>A0A3D8QA59</accession>
<proteinExistence type="predicted"/>
<evidence type="ECO:0000256" key="1">
    <source>
        <dbReference type="ARBA" id="ARBA00022737"/>
    </source>
</evidence>
<dbReference type="InterPro" id="IPR002110">
    <property type="entry name" value="Ankyrin_rpt"/>
</dbReference>
<evidence type="ECO:0000313" key="5">
    <source>
        <dbReference type="EMBL" id="RDW58732.1"/>
    </source>
</evidence>
<keyword evidence="6" id="KW-1185">Reference proteome</keyword>
<name>A0A3D8QA59_9HELO</name>
<organism evidence="5 6">
    <name type="scientific">Coleophoma cylindrospora</name>
    <dbReference type="NCBI Taxonomy" id="1849047"/>
    <lineage>
        <taxon>Eukaryota</taxon>
        <taxon>Fungi</taxon>
        <taxon>Dikarya</taxon>
        <taxon>Ascomycota</taxon>
        <taxon>Pezizomycotina</taxon>
        <taxon>Leotiomycetes</taxon>
        <taxon>Helotiales</taxon>
        <taxon>Dermateaceae</taxon>
        <taxon>Coleophoma</taxon>
    </lineage>
</organism>
<dbReference type="Pfam" id="PF12796">
    <property type="entry name" value="Ank_2"/>
    <property type="match status" value="2"/>
</dbReference>
<dbReference type="SUPFAM" id="SSF48403">
    <property type="entry name" value="Ankyrin repeat"/>
    <property type="match status" value="2"/>
</dbReference>
<dbReference type="OrthoDB" id="539213at2759"/>
<dbReference type="EMBL" id="PDLM01000017">
    <property type="protein sequence ID" value="RDW58732.1"/>
    <property type="molecule type" value="Genomic_DNA"/>
</dbReference>
<evidence type="ECO:0000256" key="3">
    <source>
        <dbReference type="PROSITE-ProRule" id="PRU00023"/>
    </source>
</evidence>
<dbReference type="Pfam" id="PF14420">
    <property type="entry name" value="Clr5"/>
    <property type="match status" value="1"/>
</dbReference>
<feature type="domain" description="Clr5" evidence="4">
    <location>
        <begin position="116"/>
        <end position="147"/>
    </location>
</feature>
<gene>
    <name evidence="5" type="ORF">BP6252_13208</name>
</gene>
<dbReference type="SMART" id="SM00248">
    <property type="entry name" value="ANK"/>
    <property type="match status" value="11"/>
</dbReference>
<feature type="repeat" description="ANK" evidence="3">
    <location>
        <begin position="884"/>
        <end position="921"/>
    </location>
</feature>
<keyword evidence="1" id="KW-0677">Repeat</keyword>
<dbReference type="PROSITE" id="PS50088">
    <property type="entry name" value="ANK_REPEAT"/>
    <property type="match status" value="3"/>
</dbReference>
<dbReference type="PANTHER" id="PTHR24198:SF165">
    <property type="entry name" value="ANKYRIN REPEAT-CONTAINING PROTEIN-RELATED"/>
    <property type="match status" value="1"/>
</dbReference>
<comment type="caution">
    <text evidence="5">The sequence shown here is derived from an EMBL/GenBank/DDBJ whole genome shotgun (WGS) entry which is preliminary data.</text>
</comment>
<dbReference type="STRING" id="1849047.A0A3D8QA59"/>
<feature type="repeat" description="ANK" evidence="3">
    <location>
        <begin position="1027"/>
        <end position="1059"/>
    </location>
</feature>
<dbReference type="Pfam" id="PF00023">
    <property type="entry name" value="Ank"/>
    <property type="match status" value="1"/>
</dbReference>
<protein>
    <recommendedName>
        <fullName evidence="4">Clr5 domain-containing protein</fullName>
    </recommendedName>
</protein>
<reference evidence="5 6" key="1">
    <citation type="journal article" date="2018" name="IMA Fungus">
        <title>IMA Genome-F 9: Draft genome sequence of Annulohypoxylon stygium, Aspergillus mulundensis, Berkeleyomyces basicola (syn. Thielaviopsis basicola), Ceratocystis smalleyi, two Cercospora beticola strains, Coleophoma cylindrospora, Fusarium fracticaudum, Phialophora cf. hyalina, and Morchella septimelata.</title>
        <authorList>
            <person name="Wingfield B.D."/>
            <person name="Bills G.F."/>
            <person name="Dong Y."/>
            <person name="Huang W."/>
            <person name="Nel W.J."/>
            <person name="Swalarsk-Parry B.S."/>
            <person name="Vaghefi N."/>
            <person name="Wilken P.M."/>
            <person name="An Z."/>
            <person name="de Beer Z.W."/>
            <person name="De Vos L."/>
            <person name="Chen L."/>
            <person name="Duong T.A."/>
            <person name="Gao Y."/>
            <person name="Hammerbacher A."/>
            <person name="Kikkert J.R."/>
            <person name="Li Y."/>
            <person name="Li H."/>
            <person name="Li K."/>
            <person name="Li Q."/>
            <person name="Liu X."/>
            <person name="Ma X."/>
            <person name="Naidoo K."/>
            <person name="Pethybridge S.J."/>
            <person name="Sun J."/>
            <person name="Steenkamp E.T."/>
            <person name="van der Nest M.A."/>
            <person name="van Wyk S."/>
            <person name="Wingfield M.J."/>
            <person name="Xiong C."/>
            <person name="Yue Q."/>
            <person name="Zhang X."/>
        </authorList>
    </citation>
    <scope>NUCLEOTIDE SEQUENCE [LARGE SCALE GENOMIC DNA]</scope>
    <source>
        <strain evidence="5 6">BP6252</strain>
    </source>
</reference>
<sequence>MPAPSSRLPAGRLDWADSGLPKQRLLHGHGNANTTPAPVHWADSGHLHRQLAALAWPTMPRAPSGDLRQPAHEARESFQSVYITASPPQGRSSIKQTTLAIPFIVFAIPSIAYLLSSHKETLYQLYIVEGKPRTVVKEIMEAKCGFPEMRLRDYEVALRDRLGFRKRIKGKDWLVIRHHVMKRRSDMKATNVYLYGQLVLPTTVNREIRRNNSQKQPHVGDYSGCDRKLARPIPQINLPLRSKSPALPTGISLRTPPPSPRLPPSALISTDPHLGIAMSPSSNLLDPSQGFLDTHFSALSHYGVTAPLQNRARVIPSMKLLENSPYQKFLSIILNLSPVNAVDDPVSLLWKTSAFMDQPTHSVLSKNIDPFLPKFSSIIIPNSLGLNPETSGLQHHYFQSSLFDFLMQACHQISNRHRLSNEDLRTLLDWIGISADLHVLRAFFSLQTFTVMAFWENLIDLAGDVKHAKAFVVLIEISFDINNGVWIDNMSTHILTKTVLMGADKATQVVGRLLDTIHTYDLDAVLFRTVLSLDAKMIETLLGAGACLNGTMTLDNSLERLVSDAVRYPRRRVETLAERTNLIHCIQILLEAGANLDNKRDHAHAEDEGPIQYELAHSVGWCSVCEPFWLADELWFRWLEHWDLDDDLFRLLTRWSRRFKESATVPGIVMAARGGVEDLQTYLAPRLEPQGLERQVLFEIALSVAAQAKARAAVVCLAHFGVDPNVIELDKDSRRLWNPVISATPDIDMLQSLKDAGADLNLANALAQTCYGASPAARLDTIRWLIENGADLTEYGQQAIIEICGKEDDLAVVEMLVAGGTPLGGFLEHKKFSEDCERCESTCSDECEGMDILQLAIRHKCSLQVVQLLIQQSLAVTSIPHTCDGRTMLHDALLNHMFPNERPGIVALLLEHGADIKAFDGGLTILEAVLPYDITWLGDNDGMWDNNMIAAAKKQSVDLFRQLLDAGASLVSPPKRAKAKKWTTALVGLMKCEANDSFIHQVIDQYLAADGDIDQQGDSDDTTLGYLTLAPLQSAASYNRVSVAKYLIERGADINAPAHHTYGMTALQAACDSLAEEIDMDFIKLLISREANVNAPASTEQLTALSYAAYAGSLTLACLLLDHGADPNITCRPYRGFAWNQADFPSKIARPLDFAAAAGRLDMVQLLRDAGGISGAPGQSGFDAAISIARGGAYMAIVELLQQSPPFASA</sequence>
<evidence type="ECO:0000256" key="2">
    <source>
        <dbReference type="ARBA" id="ARBA00023043"/>
    </source>
</evidence>
<dbReference type="Proteomes" id="UP000256645">
    <property type="component" value="Unassembled WGS sequence"/>
</dbReference>
<dbReference type="PROSITE" id="PS50297">
    <property type="entry name" value="ANK_REP_REGION"/>
    <property type="match status" value="3"/>
</dbReference>
<feature type="repeat" description="ANK" evidence="3">
    <location>
        <begin position="1100"/>
        <end position="1132"/>
    </location>
</feature>
<evidence type="ECO:0000313" key="6">
    <source>
        <dbReference type="Proteomes" id="UP000256645"/>
    </source>
</evidence>
<dbReference type="PANTHER" id="PTHR24198">
    <property type="entry name" value="ANKYRIN REPEAT AND PROTEIN KINASE DOMAIN-CONTAINING PROTEIN"/>
    <property type="match status" value="1"/>
</dbReference>
<dbReference type="InterPro" id="IPR025676">
    <property type="entry name" value="Clr5_dom"/>
</dbReference>
<dbReference type="Gene3D" id="1.25.40.20">
    <property type="entry name" value="Ankyrin repeat-containing domain"/>
    <property type="match status" value="4"/>
</dbReference>